<feature type="active site" description="Nucleophile" evidence="7">
    <location>
        <position position="33"/>
    </location>
</feature>
<name>A0A7W7ES81_9SPHN</name>
<dbReference type="Gene3D" id="3.40.30.10">
    <property type="entry name" value="Glutaredoxin"/>
    <property type="match status" value="1"/>
</dbReference>
<accession>A0A7W7ES81</accession>
<feature type="site" description="Contributes to redox potential value" evidence="7">
    <location>
        <position position="35"/>
    </location>
</feature>
<dbReference type="EMBL" id="JACHOA010000001">
    <property type="protein sequence ID" value="MBB4611927.1"/>
    <property type="molecule type" value="Genomic_DNA"/>
</dbReference>
<dbReference type="PANTHER" id="PTHR45663:SF11">
    <property type="entry name" value="GEO12009P1"/>
    <property type="match status" value="1"/>
</dbReference>
<sequence length="108" mass="11620">MASTIIAVDEDNFEAEVVNSALPVLIDFWAPWCAPCRALLPALEALAPMYSDALKIVKIDIDASPALKAKFNVQSIPQLYLASAGAPIARLVSRTRTQLAAELDDILP</sequence>
<evidence type="ECO:0000313" key="10">
    <source>
        <dbReference type="EMBL" id="MBB4611927.1"/>
    </source>
</evidence>
<dbReference type="SUPFAM" id="SSF52833">
    <property type="entry name" value="Thioredoxin-like"/>
    <property type="match status" value="1"/>
</dbReference>
<dbReference type="AlphaFoldDB" id="A0A7W7ES81"/>
<dbReference type="Pfam" id="PF00085">
    <property type="entry name" value="Thioredoxin"/>
    <property type="match status" value="1"/>
</dbReference>
<gene>
    <name evidence="10" type="ORF">GGR37_000173</name>
</gene>
<dbReference type="CDD" id="cd02947">
    <property type="entry name" value="TRX_family"/>
    <property type="match status" value="1"/>
</dbReference>
<keyword evidence="5 8" id="KW-0676">Redox-active center</keyword>
<dbReference type="RefSeq" id="WP_144902582.1">
    <property type="nucleotide sequence ID" value="NZ_JACHOA010000001.1"/>
</dbReference>
<comment type="caution">
    <text evidence="10">The sequence shown here is derived from an EMBL/GenBank/DDBJ whole genome shotgun (WGS) entry which is preliminary data.</text>
</comment>
<dbReference type="PROSITE" id="PS51352">
    <property type="entry name" value="THIOREDOXIN_2"/>
    <property type="match status" value="1"/>
</dbReference>
<feature type="active site" description="Nucleophile" evidence="7">
    <location>
        <position position="36"/>
    </location>
</feature>
<keyword evidence="2" id="KW-0813">Transport</keyword>
<dbReference type="InterPro" id="IPR017937">
    <property type="entry name" value="Thioredoxin_CS"/>
</dbReference>
<dbReference type="GO" id="GO:0015035">
    <property type="term" value="F:protein-disulfide reductase activity"/>
    <property type="evidence" value="ECO:0007669"/>
    <property type="project" value="InterPro"/>
</dbReference>
<dbReference type="InterPro" id="IPR005746">
    <property type="entry name" value="Thioredoxin"/>
</dbReference>
<feature type="domain" description="Thioredoxin" evidence="9">
    <location>
        <begin position="1"/>
        <end position="108"/>
    </location>
</feature>
<dbReference type="GO" id="GO:0045454">
    <property type="term" value="P:cell redox homeostasis"/>
    <property type="evidence" value="ECO:0007669"/>
    <property type="project" value="TreeGrafter"/>
</dbReference>
<protein>
    <recommendedName>
        <fullName evidence="6">Thioredoxin</fullName>
    </recommendedName>
</protein>
<reference evidence="10 11" key="1">
    <citation type="submission" date="2020-08" db="EMBL/GenBank/DDBJ databases">
        <title>Genomic Encyclopedia of Type Strains, Phase IV (KMG-IV): sequencing the most valuable type-strain genomes for metagenomic binning, comparative biology and taxonomic classification.</title>
        <authorList>
            <person name="Goeker M."/>
        </authorList>
    </citation>
    <scope>NUCLEOTIDE SEQUENCE [LARGE SCALE GENOMIC DNA]</scope>
    <source>
        <strain evidence="10 11">DSM 17507</strain>
    </source>
</reference>
<dbReference type="Proteomes" id="UP000538566">
    <property type="component" value="Unassembled WGS sequence"/>
</dbReference>
<evidence type="ECO:0000256" key="4">
    <source>
        <dbReference type="ARBA" id="ARBA00023157"/>
    </source>
</evidence>
<comment type="similarity">
    <text evidence="1 6">Belongs to the thioredoxin family.</text>
</comment>
<evidence type="ECO:0000256" key="5">
    <source>
        <dbReference type="ARBA" id="ARBA00023284"/>
    </source>
</evidence>
<evidence type="ECO:0000256" key="3">
    <source>
        <dbReference type="ARBA" id="ARBA00022982"/>
    </source>
</evidence>
<dbReference type="InterPro" id="IPR013766">
    <property type="entry name" value="Thioredoxin_domain"/>
</dbReference>
<feature type="site" description="Deprotonates C-terminal active site Cys" evidence="7">
    <location>
        <position position="27"/>
    </location>
</feature>
<proteinExistence type="inferred from homology"/>
<feature type="disulfide bond" description="Redox-active" evidence="8">
    <location>
        <begin position="33"/>
        <end position="36"/>
    </location>
</feature>
<dbReference type="PRINTS" id="PR00421">
    <property type="entry name" value="THIOREDOXIN"/>
</dbReference>
<dbReference type="PIRSF" id="PIRSF000077">
    <property type="entry name" value="Thioredoxin"/>
    <property type="match status" value="1"/>
</dbReference>
<keyword evidence="4 8" id="KW-1015">Disulfide bond</keyword>
<evidence type="ECO:0000313" key="11">
    <source>
        <dbReference type="Proteomes" id="UP000538566"/>
    </source>
</evidence>
<evidence type="ECO:0000256" key="1">
    <source>
        <dbReference type="ARBA" id="ARBA00008987"/>
    </source>
</evidence>
<evidence type="ECO:0000256" key="2">
    <source>
        <dbReference type="ARBA" id="ARBA00022448"/>
    </source>
</evidence>
<evidence type="ECO:0000259" key="9">
    <source>
        <dbReference type="PROSITE" id="PS51352"/>
    </source>
</evidence>
<dbReference type="InterPro" id="IPR036249">
    <property type="entry name" value="Thioredoxin-like_sf"/>
</dbReference>
<keyword evidence="3" id="KW-0249">Electron transport</keyword>
<keyword evidence="11" id="KW-1185">Reference proteome</keyword>
<evidence type="ECO:0000256" key="6">
    <source>
        <dbReference type="PIRNR" id="PIRNR000077"/>
    </source>
</evidence>
<dbReference type="PANTHER" id="PTHR45663">
    <property type="entry name" value="GEO12009P1"/>
    <property type="match status" value="1"/>
</dbReference>
<evidence type="ECO:0000256" key="7">
    <source>
        <dbReference type="PIRSR" id="PIRSR000077-1"/>
    </source>
</evidence>
<organism evidence="10 11">
    <name type="scientific">Novosphingobium taihuense</name>
    <dbReference type="NCBI Taxonomy" id="260085"/>
    <lineage>
        <taxon>Bacteria</taxon>
        <taxon>Pseudomonadati</taxon>
        <taxon>Pseudomonadota</taxon>
        <taxon>Alphaproteobacteria</taxon>
        <taxon>Sphingomonadales</taxon>
        <taxon>Sphingomonadaceae</taxon>
        <taxon>Novosphingobium</taxon>
    </lineage>
</organism>
<dbReference type="OrthoDB" id="9790390at2"/>
<dbReference type="PROSITE" id="PS00194">
    <property type="entry name" value="THIOREDOXIN_1"/>
    <property type="match status" value="1"/>
</dbReference>
<feature type="site" description="Contributes to redox potential value" evidence="7">
    <location>
        <position position="34"/>
    </location>
</feature>
<evidence type="ECO:0000256" key="8">
    <source>
        <dbReference type="PIRSR" id="PIRSR000077-4"/>
    </source>
</evidence>
<dbReference type="GO" id="GO:0005829">
    <property type="term" value="C:cytosol"/>
    <property type="evidence" value="ECO:0007669"/>
    <property type="project" value="TreeGrafter"/>
</dbReference>